<evidence type="ECO:0000256" key="1">
    <source>
        <dbReference type="SAM" id="Coils"/>
    </source>
</evidence>
<dbReference type="GO" id="GO:0004527">
    <property type="term" value="F:exonuclease activity"/>
    <property type="evidence" value="ECO:0007669"/>
    <property type="project" value="UniProtKB-KW"/>
</dbReference>
<keyword evidence="3" id="KW-0269">Exonuclease</keyword>
<dbReference type="EMBL" id="MT143046">
    <property type="protein sequence ID" value="QJA92196.1"/>
    <property type="molecule type" value="Genomic_DNA"/>
</dbReference>
<keyword evidence="3" id="KW-0378">Hydrolase</keyword>
<dbReference type="PANTHER" id="PTHR46609">
    <property type="entry name" value="EXONUCLEASE, PHAGE-TYPE/RECB, C-TERMINAL DOMAIN-CONTAINING PROTEIN"/>
    <property type="match status" value="1"/>
</dbReference>
<organism evidence="3">
    <name type="scientific">viral metagenome</name>
    <dbReference type="NCBI Taxonomy" id="1070528"/>
    <lineage>
        <taxon>unclassified sequences</taxon>
        <taxon>metagenomes</taxon>
        <taxon>organismal metagenomes</taxon>
    </lineage>
</organism>
<dbReference type="InterPro" id="IPR019080">
    <property type="entry name" value="YqaJ_viral_recombinase"/>
</dbReference>
<dbReference type="InterPro" id="IPR017482">
    <property type="entry name" value="Lambda-type_endonuclease"/>
</dbReference>
<gene>
    <name evidence="3" type="ORF">MM415B04822_0005</name>
</gene>
<reference evidence="3" key="1">
    <citation type="submission" date="2020-03" db="EMBL/GenBank/DDBJ databases">
        <title>The deep terrestrial virosphere.</title>
        <authorList>
            <person name="Holmfeldt K."/>
            <person name="Nilsson E."/>
            <person name="Simone D."/>
            <person name="Lopez-Fernandez M."/>
            <person name="Wu X."/>
            <person name="de Brujin I."/>
            <person name="Lundin D."/>
            <person name="Andersson A."/>
            <person name="Bertilsson S."/>
            <person name="Dopson M."/>
        </authorList>
    </citation>
    <scope>NUCLEOTIDE SEQUENCE</scope>
    <source>
        <strain evidence="3">MM415B04822</strain>
    </source>
</reference>
<dbReference type="InterPro" id="IPR011604">
    <property type="entry name" value="PDDEXK-like_dom_sf"/>
</dbReference>
<dbReference type="Pfam" id="PF09588">
    <property type="entry name" value="YqaJ"/>
    <property type="match status" value="1"/>
</dbReference>
<accession>A0A6M3LB40</accession>
<keyword evidence="3" id="KW-0540">Nuclease</keyword>
<dbReference type="InterPro" id="IPR011335">
    <property type="entry name" value="Restrct_endonuc-II-like"/>
</dbReference>
<evidence type="ECO:0000259" key="2">
    <source>
        <dbReference type="Pfam" id="PF09588"/>
    </source>
</evidence>
<feature type="domain" description="YqaJ viral recombinase" evidence="2">
    <location>
        <begin position="6"/>
        <end position="135"/>
    </location>
</feature>
<dbReference type="Gene3D" id="3.90.320.10">
    <property type="match status" value="1"/>
</dbReference>
<feature type="coiled-coil region" evidence="1">
    <location>
        <begin position="218"/>
        <end position="245"/>
    </location>
</feature>
<evidence type="ECO:0000313" key="3">
    <source>
        <dbReference type="EMBL" id="QJA92196.1"/>
    </source>
</evidence>
<dbReference type="PANTHER" id="PTHR46609:SF6">
    <property type="entry name" value="EXONUCLEASE, PHAGE-TYPE_RECB, C-TERMINAL DOMAIN-CONTAINING PROTEIN-RELATED"/>
    <property type="match status" value="1"/>
</dbReference>
<name>A0A6M3LB40_9ZZZZ</name>
<dbReference type="InterPro" id="IPR051703">
    <property type="entry name" value="NF-kappa-B_Signaling_Reg"/>
</dbReference>
<proteinExistence type="predicted"/>
<dbReference type="SUPFAM" id="SSF52980">
    <property type="entry name" value="Restriction endonuclease-like"/>
    <property type="match status" value="1"/>
</dbReference>
<dbReference type="AlphaFoldDB" id="A0A6M3LB40"/>
<dbReference type="NCBIfam" id="TIGR03033">
    <property type="entry name" value="phage_rel_nuc"/>
    <property type="match status" value="1"/>
</dbReference>
<protein>
    <submittedName>
        <fullName evidence="3">Putative exonuclease</fullName>
    </submittedName>
</protein>
<keyword evidence="1" id="KW-0175">Coiled coil</keyword>
<sequence>MTQIDRTKFIGSSEVAGVLGLSRWTTPLKIWSIKTGLIEAEDISVKEFVEWGTRLENVVAEKFAEKNNVKLMAYKKRYVHKDYPFLQCELDRLITGTDELVEVKTCTEWKAKEWDDNIPQEYILQVMFALGLSGRKIGHLAVLIGGNKYREKTILFDEELYNDMIKKCVYFWEEHVLKNVPPMAVGDDNTFMVDLYPENKTEDLKVANEEVESWIAHLQETKMHMKEMKKEADEMESKIKQIIGDTTGLKTEKYVVTWKTQNGAPKYLKAQMINDGVFDNYTEETTRRVMRVKLNKGE</sequence>